<feature type="region of interest" description="Disordered" evidence="6">
    <location>
        <begin position="1"/>
        <end position="39"/>
    </location>
</feature>
<gene>
    <name evidence="8" type="ORF">VNI00_015241</name>
</gene>
<dbReference type="PANTHER" id="PTHR19818:SF139">
    <property type="entry name" value="PAIR-RULE PROTEIN ODD-PAIRED"/>
    <property type="match status" value="1"/>
</dbReference>
<dbReference type="GO" id="GO:0005634">
    <property type="term" value="C:nucleus"/>
    <property type="evidence" value="ECO:0007669"/>
    <property type="project" value="UniProtKB-ARBA"/>
</dbReference>
<evidence type="ECO:0000256" key="5">
    <source>
        <dbReference type="PROSITE-ProRule" id="PRU00042"/>
    </source>
</evidence>
<evidence type="ECO:0000256" key="6">
    <source>
        <dbReference type="SAM" id="MobiDB-lite"/>
    </source>
</evidence>
<name>A0AAW0BNG1_9AGAR</name>
<feature type="compositionally biased region" description="Polar residues" evidence="6">
    <location>
        <begin position="645"/>
        <end position="656"/>
    </location>
</feature>
<reference evidence="8 9" key="1">
    <citation type="submission" date="2024-01" db="EMBL/GenBank/DDBJ databases">
        <title>A draft genome for a cacao thread blight-causing isolate of Paramarasmius palmivorus.</title>
        <authorList>
            <person name="Baruah I.K."/>
            <person name="Bukari Y."/>
            <person name="Amoako-Attah I."/>
            <person name="Meinhardt L.W."/>
            <person name="Bailey B.A."/>
            <person name="Cohen S.P."/>
        </authorList>
    </citation>
    <scope>NUCLEOTIDE SEQUENCE [LARGE SCALE GENOMIC DNA]</scope>
    <source>
        <strain evidence="8 9">GH-12</strain>
    </source>
</reference>
<dbReference type="AlphaFoldDB" id="A0AAW0BNG1"/>
<dbReference type="SMART" id="SM00355">
    <property type="entry name" value="ZnF_C2H2"/>
    <property type="match status" value="2"/>
</dbReference>
<feature type="domain" description="C2H2-type" evidence="7">
    <location>
        <begin position="578"/>
        <end position="607"/>
    </location>
</feature>
<dbReference type="InterPro" id="IPR013087">
    <property type="entry name" value="Znf_C2H2_type"/>
</dbReference>
<dbReference type="GO" id="GO:0000978">
    <property type="term" value="F:RNA polymerase II cis-regulatory region sequence-specific DNA binding"/>
    <property type="evidence" value="ECO:0007669"/>
    <property type="project" value="TreeGrafter"/>
</dbReference>
<dbReference type="Proteomes" id="UP001383192">
    <property type="component" value="Unassembled WGS sequence"/>
</dbReference>
<protein>
    <recommendedName>
        <fullName evidence="7">C2H2-type domain-containing protein</fullName>
    </recommendedName>
</protein>
<evidence type="ECO:0000256" key="3">
    <source>
        <dbReference type="ARBA" id="ARBA00022771"/>
    </source>
</evidence>
<evidence type="ECO:0000256" key="4">
    <source>
        <dbReference type="ARBA" id="ARBA00022833"/>
    </source>
</evidence>
<evidence type="ECO:0000313" key="9">
    <source>
        <dbReference type="Proteomes" id="UP001383192"/>
    </source>
</evidence>
<keyword evidence="9" id="KW-1185">Reference proteome</keyword>
<accession>A0AAW0BNG1</accession>
<dbReference type="InterPro" id="IPR050329">
    <property type="entry name" value="GLI_C2H2-zinc-finger"/>
</dbReference>
<proteinExistence type="predicted"/>
<dbReference type="SUPFAM" id="SSF57667">
    <property type="entry name" value="beta-beta-alpha zinc fingers"/>
    <property type="match status" value="1"/>
</dbReference>
<organism evidence="8 9">
    <name type="scientific">Paramarasmius palmivorus</name>
    <dbReference type="NCBI Taxonomy" id="297713"/>
    <lineage>
        <taxon>Eukaryota</taxon>
        <taxon>Fungi</taxon>
        <taxon>Dikarya</taxon>
        <taxon>Basidiomycota</taxon>
        <taxon>Agaricomycotina</taxon>
        <taxon>Agaricomycetes</taxon>
        <taxon>Agaricomycetidae</taxon>
        <taxon>Agaricales</taxon>
        <taxon>Marasmiineae</taxon>
        <taxon>Marasmiaceae</taxon>
        <taxon>Paramarasmius</taxon>
    </lineage>
</organism>
<dbReference type="Gene3D" id="3.30.160.60">
    <property type="entry name" value="Classic Zinc Finger"/>
    <property type="match status" value="2"/>
</dbReference>
<dbReference type="GO" id="GO:0000981">
    <property type="term" value="F:DNA-binding transcription factor activity, RNA polymerase II-specific"/>
    <property type="evidence" value="ECO:0007669"/>
    <property type="project" value="TreeGrafter"/>
</dbReference>
<evidence type="ECO:0000259" key="7">
    <source>
        <dbReference type="PROSITE" id="PS50157"/>
    </source>
</evidence>
<dbReference type="GO" id="GO:0008270">
    <property type="term" value="F:zinc ion binding"/>
    <property type="evidence" value="ECO:0007669"/>
    <property type="project" value="UniProtKB-KW"/>
</dbReference>
<dbReference type="EMBL" id="JAYKXP010000096">
    <property type="protein sequence ID" value="KAK7027405.1"/>
    <property type="molecule type" value="Genomic_DNA"/>
</dbReference>
<evidence type="ECO:0000256" key="2">
    <source>
        <dbReference type="ARBA" id="ARBA00022737"/>
    </source>
</evidence>
<dbReference type="Pfam" id="PF00096">
    <property type="entry name" value="zf-C2H2"/>
    <property type="match status" value="2"/>
</dbReference>
<keyword evidence="3 5" id="KW-0863">Zinc-finger</keyword>
<comment type="caution">
    <text evidence="8">The sequence shown here is derived from an EMBL/GenBank/DDBJ whole genome shotgun (WGS) entry which is preliminary data.</text>
</comment>
<keyword evidence="4" id="KW-0862">Zinc</keyword>
<keyword evidence="1" id="KW-0479">Metal-binding</keyword>
<evidence type="ECO:0000256" key="1">
    <source>
        <dbReference type="ARBA" id="ARBA00022723"/>
    </source>
</evidence>
<dbReference type="PROSITE" id="PS50157">
    <property type="entry name" value="ZINC_FINGER_C2H2_2"/>
    <property type="match status" value="2"/>
</dbReference>
<sequence>MAVRIKRIQSDKADILEASPSNDTSGAETSPLNDKDPEDMILHLPTLPHPDDPRLPSSLRYSLLLFQAQSGYPLWCPKPMSGLPQEYTDMGVQIGDVGILHHNMSFDFLFNITCPADDPVNRQFGVPTDFVPISKERLQIAKTVKHRKKDCHLDGPRHIIGSRKIPEEQLDSRHQRAYEFSMHVNGSGAILMLPEGSDSFILMNRAVFLQYARENAQKWFTYAEECRGRMFSPKSHPSLYLVTGCEKSTAWGVASFFSPQSARRFVVLPFTAEKDQRAFSWGYDGQSETKCYPDAEEEDGNHIEEPQLNQCVFLRGFKISKRSGSEIQIDDVPDDDIPATEVLDIGSSSMLSGASSLPMPSSSTRNNSSNGTIASNQYTDYTSMIGRSDMELLADIGGSAIGEMPVLFHPCDIINSVMFDVGDMVLGPVSKSIEIAISHDDDWCTVMSDSSGMFNSKALIENLLIHHKITIDKDIAYTDITSVEMGKGNKDGLHNDGIIPTVLVDIVENAIGLAGPPFTPMFSTGPSSSSSTKPPHGTDRIISDRIWPELHLFGMPTTLGDISSTSVIDNSSKIRRRFDCNVPGCGKSYTALHNLNYHKRSHEHTKPFTCKYCGTGYRSSSDLYRHLTKRKGPCASAHKRDSESTHGSTPARQALG</sequence>
<keyword evidence="2" id="KW-0677">Repeat</keyword>
<feature type="region of interest" description="Disordered" evidence="6">
    <location>
        <begin position="632"/>
        <end position="656"/>
    </location>
</feature>
<dbReference type="PROSITE" id="PS00028">
    <property type="entry name" value="ZINC_FINGER_C2H2_1"/>
    <property type="match status" value="1"/>
</dbReference>
<feature type="compositionally biased region" description="Polar residues" evidence="6">
    <location>
        <begin position="19"/>
        <end position="32"/>
    </location>
</feature>
<feature type="compositionally biased region" description="Low complexity" evidence="6">
    <location>
        <begin position="351"/>
        <end position="370"/>
    </location>
</feature>
<feature type="region of interest" description="Disordered" evidence="6">
    <location>
        <begin position="351"/>
        <end position="372"/>
    </location>
</feature>
<dbReference type="InterPro" id="IPR036236">
    <property type="entry name" value="Znf_C2H2_sf"/>
</dbReference>
<feature type="domain" description="C2H2-type" evidence="7">
    <location>
        <begin position="608"/>
        <end position="643"/>
    </location>
</feature>
<evidence type="ECO:0000313" key="8">
    <source>
        <dbReference type="EMBL" id="KAK7027405.1"/>
    </source>
</evidence>
<dbReference type="GO" id="GO:0045944">
    <property type="term" value="P:positive regulation of transcription by RNA polymerase II"/>
    <property type="evidence" value="ECO:0007669"/>
    <property type="project" value="UniProtKB-ARBA"/>
</dbReference>
<dbReference type="PANTHER" id="PTHR19818">
    <property type="entry name" value="ZINC FINGER PROTEIN ZIC AND GLI"/>
    <property type="match status" value="1"/>
</dbReference>